<proteinExistence type="predicted"/>
<evidence type="ECO:0000259" key="1">
    <source>
        <dbReference type="Pfam" id="PF03724"/>
    </source>
</evidence>
<dbReference type="AlphaFoldDB" id="A0A521DFT5"/>
<sequence>MKKLLFVVATVTAVLLTSCNRTKKTDKKTTVDTHSAQNALDWEGTYYGVTPCASCPGIETELTLTADLNYVLTRLYLEEDESEYTLEGKFSWKGNNIELEEADKDSSPVIFKVEENQVRQLDRQGKAIEGELASHYVLTKNGNLNVENKRWELKELNGKAVEGSAETHYIIFHSKENRIEAKANCNNLLFDYTIRHQFQLITSPGAATLISCPEDDGMEREFIDAISTADNLSVTETTLSLNKARMAPLAKFELVKN</sequence>
<keyword evidence="3" id="KW-1185">Reference proteome</keyword>
<dbReference type="OrthoDB" id="5348860at2"/>
<dbReference type="InterPro" id="IPR005184">
    <property type="entry name" value="DUF306_Meta_HslJ"/>
</dbReference>
<accession>A0A521DFT5</accession>
<keyword evidence="2" id="KW-0449">Lipoprotein</keyword>
<dbReference type="EMBL" id="FXTB01000005">
    <property type="protein sequence ID" value="SMO70478.1"/>
    <property type="molecule type" value="Genomic_DNA"/>
</dbReference>
<dbReference type="Gene3D" id="2.40.128.640">
    <property type="match status" value="1"/>
</dbReference>
<dbReference type="Gene3D" id="2.40.128.270">
    <property type="match status" value="1"/>
</dbReference>
<organism evidence="2 3">
    <name type="scientific">Saccharicrinis carchari</name>
    <dbReference type="NCBI Taxonomy" id="1168039"/>
    <lineage>
        <taxon>Bacteria</taxon>
        <taxon>Pseudomonadati</taxon>
        <taxon>Bacteroidota</taxon>
        <taxon>Bacteroidia</taxon>
        <taxon>Marinilabiliales</taxon>
        <taxon>Marinilabiliaceae</taxon>
        <taxon>Saccharicrinis</taxon>
    </lineage>
</organism>
<evidence type="ECO:0000313" key="3">
    <source>
        <dbReference type="Proteomes" id="UP000319040"/>
    </source>
</evidence>
<gene>
    <name evidence="2" type="ORF">SAMN06265379_105159</name>
</gene>
<dbReference type="InterPro" id="IPR007298">
    <property type="entry name" value="Cu-R_lipoprotein_NlpE"/>
</dbReference>
<dbReference type="Pfam" id="PF03724">
    <property type="entry name" value="META"/>
    <property type="match status" value="1"/>
</dbReference>
<dbReference type="InterPro" id="IPR038670">
    <property type="entry name" value="HslJ-like_sf"/>
</dbReference>
<dbReference type="RefSeq" id="WP_142533610.1">
    <property type="nucleotide sequence ID" value="NZ_FXTB01000005.1"/>
</dbReference>
<dbReference type="Pfam" id="PF04170">
    <property type="entry name" value="NlpE"/>
    <property type="match status" value="1"/>
</dbReference>
<feature type="domain" description="DUF306" evidence="1">
    <location>
        <begin position="146"/>
        <end position="253"/>
    </location>
</feature>
<name>A0A521DFT5_SACCC</name>
<evidence type="ECO:0000313" key="2">
    <source>
        <dbReference type="EMBL" id="SMO70478.1"/>
    </source>
</evidence>
<dbReference type="PROSITE" id="PS51257">
    <property type="entry name" value="PROKAR_LIPOPROTEIN"/>
    <property type="match status" value="1"/>
</dbReference>
<reference evidence="2 3" key="1">
    <citation type="submission" date="2017-05" db="EMBL/GenBank/DDBJ databases">
        <authorList>
            <person name="Varghese N."/>
            <person name="Submissions S."/>
        </authorList>
    </citation>
    <scope>NUCLEOTIDE SEQUENCE [LARGE SCALE GENOMIC DNA]</scope>
    <source>
        <strain evidence="2 3">DSM 27040</strain>
    </source>
</reference>
<dbReference type="Proteomes" id="UP000319040">
    <property type="component" value="Unassembled WGS sequence"/>
</dbReference>
<protein>
    <submittedName>
        <fullName evidence="2">Uncharacterized lipoprotein NlpE involved in copper resistance</fullName>
    </submittedName>
</protein>